<gene>
    <name evidence="1" type="ORF">HMPREF9719_01129</name>
</gene>
<evidence type="ECO:0008006" key="3">
    <source>
        <dbReference type="Google" id="ProtNLM"/>
    </source>
</evidence>
<protein>
    <recommendedName>
        <fullName evidence="3">Zinc-finger domain-containing protein</fullName>
    </recommendedName>
</protein>
<keyword evidence="2" id="KW-1185">Reference proteome</keyword>
<reference evidence="1 2" key="1">
    <citation type="submission" date="2012-08" db="EMBL/GenBank/DDBJ databases">
        <title>The Genome Sequence of Turicella otitidis ATCC 51513.</title>
        <authorList>
            <consortium name="The Broad Institute Genome Sequencing Platform"/>
            <person name="Earl A."/>
            <person name="Ward D."/>
            <person name="Feldgarden M."/>
            <person name="Gevers D."/>
            <person name="Huys G."/>
            <person name="Walker B."/>
            <person name="Young S.K."/>
            <person name="Zeng Q."/>
            <person name="Gargeya S."/>
            <person name="Fitzgerald M."/>
            <person name="Haas B."/>
            <person name="Abouelleil A."/>
            <person name="Alvarado L."/>
            <person name="Arachchi H.M."/>
            <person name="Berlin A.M."/>
            <person name="Chapman S.B."/>
            <person name="Goldberg J."/>
            <person name="Griggs A."/>
            <person name="Gujja S."/>
            <person name="Hansen M."/>
            <person name="Howarth C."/>
            <person name="Imamovic A."/>
            <person name="Larimer J."/>
            <person name="McCowen C."/>
            <person name="Montmayeur A."/>
            <person name="Murphy C."/>
            <person name="Neiman D."/>
            <person name="Pearson M."/>
            <person name="Priest M."/>
            <person name="Roberts A."/>
            <person name="Saif S."/>
            <person name="Shea T."/>
            <person name="Sisk P."/>
            <person name="Sykes S."/>
            <person name="Wortman J."/>
            <person name="Nusbaum C."/>
            <person name="Birren B."/>
        </authorList>
    </citation>
    <scope>NUCLEOTIDE SEQUENCE [LARGE SCALE GENOMIC DNA]</scope>
    <source>
        <strain evidence="1 2">ATCC 51513</strain>
    </source>
</reference>
<evidence type="ECO:0000313" key="1">
    <source>
        <dbReference type="EMBL" id="EJZ81922.1"/>
    </source>
</evidence>
<organism evidence="1 2">
    <name type="scientific">Corynebacterium otitidis ATCC 51513</name>
    <dbReference type="NCBI Taxonomy" id="883169"/>
    <lineage>
        <taxon>Bacteria</taxon>
        <taxon>Bacillati</taxon>
        <taxon>Actinomycetota</taxon>
        <taxon>Actinomycetes</taxon>
        <taxon>Mycobacteriales</taxon>
        <taxon>Corynebacteriaceae</taxon>
        <taxon>Corynebacterium</taxon>
    </lineage>
</organism>
<name>K0YEH5_9CORY</name>
<sequence>MSGNEDSCECDAAAVHERLVVFFDSRPSPAACRAAYDELVSCPACRARFLREAALRARMRAVSRAEPAPARLRVTITRRLRGAARGH</sequence>
<dbReference type="EMBL" id="AHAE01000050">
    <property type="protein sequence ID" value="EJZ81922.1"/>
    <property type="molecule type" value="Genomic_DNA"/>
</dbReference>
<accession>K0YEH5</accession>
<dbReference type="HOGENOM" id="CLU_155928_4_1_11"/>
<comment type="caution">
    <text evidence="1">The sequence shown here is derived from an EMBL/GenBank/DDBJ whole genome shotgun (WGS) entry which is preliminary data.</text>
</comment>
<dbReference type="AlphaFoldDB" id="K0YEH5"/>
<dbReference type="Proteomes" id="UP000006078">
    <property type="component" value="Unassembled WGS sequence"/>
</dbReference>
<dbReference type="RefSeq" id="WP_004601019.1">
    <property type="nucleotide sequence ID" value="NZ_JH815194.1"/>
</dbReference>
<evidence type="ECO:0000313" key="2">
    <source>
        <dbReference type="Proteomes" id="UP000006078"/>
    </source>
</evidence>
<dbReference type="STRING" id="29321.AAV33_01415"/>
<proteinExistence type="predicted"/>